<organism evidence="1">
    <name type="scientific">Salmonella enterica subsp. salamae</name>
    <dbReference type="NCBI Taxonomy" id="59202"/>
    <lineage>
        <taxon>Bacteria</taxon>
        <taxon>Pseudomonadati</taxon>
        <taxon>Pseudomonadota</taxon>
        <taxon>Gammaproteobacteria</taxon>
        <taxon>Enterobacterales</taxon>
        <taxon>Enterobacteriaceae</taxon>
        <taxon>Salmonella</taxon>
    </lineage>
</organism>
<dbReference type="Proteomes" id="UP000885342">
    <property type="component" value="Unassembled WGS sequence"/>
</dbReference>
<protein>
    <submittedName>
        <fullName evidence="1">Uncharacterized protein</fullName>
    </submittedName>
</protein>
<proteinExistence type="predicted"/>
<dbReference type="EMBL" id="RSKH01000003">
    <property type="protein sequence ID" value="MII78774.1"/>
    <property type="molecule type" value="Genomic_DNA"/>
</dbReference>
<evidence type="ECO:0000313" key="1">
    <source>
        <dbReference type="EMBL" id="MII78774.1"/>
    </source>
</evidence>
<dbReference type="AlphaFoldDB" id="A0A6C8Y7J2"/>
<reference evidence="1" key="1">
    <citation type="submission" date="2018-08" db="EMBL/GenBank/DDBJ databases">
        <authorList>
            <consortium name="GenomeTrakr network: Whole genome sequencing for foodborne pathogen traceback"/>
        </authorList>
    </citation>
    <scope>NUCLEOTIDE SEQUENCE [LARGE SCALE GENOMIC DNA]</scope>
    <source>
        <strain evidence="1">FDA00003943</strain>
    </source>
</reference>
<sequence>MGNYCIGGRLNYGSVSLVQSLR</sequence>
<name>A0A6C8Y7J2_SALER</name>
<accession>A0A6C8Y7J2</accession>
<gene>
    <name evidence="1" type="ORF">AIF45_06645</name>
</gene>
<comment type="caution">
    <text evidence="1">The sequence shown here is derived from an EMBL/GenBank/DDBJ whole genome shotgun (WGS) entry which is preliminary data.</text>
</comment>